<organism evidence="1 2">
    <name type="scientific">Trichonephila clavata</name>
    <name type="common">Joro spider</name>
    <name type="synonym">Nephila clavata</name>
    <dbReference type="NCBI Taxonomy" id="2740835"/>
    <lineage>
        <taxon>Eukaryota</taxon>
        <taxon>Metazoa</taxon>
        <taxon>Ecdysozoa</taxon>
        <taxon>Arthropoda</taxon>
        <taxon>Chelicerata</taxon>
        <taxon>Arachnida</taxon>
        <taxon>Araneae</taxon>
        <taxon>Araneomorphae</taxon>
        <taxon>Entelegynae</taxon>
        <taxon>Araneoidea</taxon>
        <taxon>Nephilidae</taxon>
        <taxon>Trichonephila</taxon>
    </lineage>
</organism>
<protein>
    <submittedName>
        <fullName evidence="1">Uncharacterized protein</fullName>
    </submittedName>
</protein>
<dbReference type="AlphaFoldDB" id="A0A8X6GJI4"/>
<evidence type="ECO:0000313" key="1">
    <source>
        <dbReference type="EMBL" id="GFR03230.1"/>
    </source>
</evidence>
<proteinExistence type="predicted"/>
<gene>
    <name evidence="1" type="ORF">TNCT_462361</name>
</gene>
<keyword evidence="2" id="KW-1185">Reference proteome</keyword>
<sequence>MITLPLTFGSNSLMLRLVLIPIPLKLPGLTSKLLCLSTIDWEDLKDISSGTCLGKFVSHQKRILSSNFLTLFVKLIWLTGKQFREGELKNRIHNL</sequence>
<comment type="caution">
    <text evidence="1">The sequence shown here is derived from an EMBL/GenBank/DDBJ whole genome shotgun (WGS) entry which is preliminary data.</text>
</comment>
<evidence type="ECO:0000313" key="2">
    <source>
        <dbReference type="Proteomes" id="UP000887116"/>
    </source>
</evidence>
<dbReference type="EMBL" id="BMAO01005696">
    <property type="protein sequence ID" value="GFR03230.1"/>
    <property type="molecule type" value="Genomic_DNA"/>
</dbReference>
<name>A0A8X6GJI4_TRICU</name>
<accession>A0A8X6GJI4</accession>
<dbReference type="Proteomes" id="UP000887116">
    <property type="component" value="Unassembled WGS sequence"/>
</dbReference>
<reference evidence="1" key="1">
    <citation type="submission" date="2020-07" db="EMBL/GenBank/DDBJ databases">
        <title>Multicomponent nature underlies the extraordinary mechanical properties of spider dragline silk.</title>
        <authorList>
            <person name="Kono N."/>
            <person name="Nakamura H."/>
            <person name="Mori M."/>
            <person name="Yoshida Y."/>
            <person name="Ohtoshi R."/>
            <person name="Malay A.D."/>
            <person name="Moran D.A.P."/>
            <person name="Tomita M."/>
            <person name="Numata K."/>
            <person name="Arakawa K."/>
        </authorList>
    </citation>
    <scope>NUCLEOTIDE SEQUENCE</scope>
</reference>